<feature type="compositionally biased region" description="Basic and acidic residues" evidence="1">
    <location>
        <begin position="36"/>
        <end position="46"/>
    </location>
</feature>
<gene>
    <name evidence="2" type="ORF">BDV41DRAFT_529198</name>
</gene>
<evidence type="ECO:0000313" key="2">
    <source>
        <dbReference type="EMBL" id="KAE8316152.1"/>
    </source>
</evidence>
<feature type="region of interest" description="Disordered" evidence="1">
    <location>
        <begin position="1"/>
        <end position="46"/>
    </location>
</feature>
<reference evidence="3" key="1">
    <citation type="submission" date="2019-04" db="EMBL/GenBank/DDBJ databases">
        <title>Friends and foes A comparative genomics studyof 23 Aspergillus species from section Flavi.</title>
        <authorList>
            <consortium name="DOE Joint Genome Institute"/>
            <person name="Kjaerbolling I."/>
            <person name="Vesth T."/>
            <person name="Frisvad J.C."/>
            <person name="Nybo J.L."/>
            <person name="Theobald S."/>
            <person name="Kildgaard S."/>
            <person name="Isbrandt T."/>
            <person name="Kuo A."/>
            <person name="Sato A."/>
            <person name="Lyhne E.K."/>
            <person name="Kogle M.E."/>
            <person name="Wiebenga A."/>
            <person name="Kun R.S."/>
            <person name="Lubbers R.J."/>
            <person name="Makela M.R."/>
            <person name="Barry K."/>
            <person name="Chovatia M."/>
            <person name="Clum A."/>
            <person name="Daum C."/>
            <person name="Haridas S."/>
            <person name="He G."/>
            <person name="LaButti K."/>
            <person name="Lipzen A."/>
            <person name="Mondo S."/>
            <person name="Riley R."/>
            <person name="Salamov A."/>
            <person name="Simmons B.A."/>
            <person name="Magnuson J.K."/>
            <person name="Henrissat B."/>
            <person name="Mortensen U.H."/>
            <person name="Larsen T.O."/>
            <person name="Devries R.P."/>
            <person name="Grigoriev I.V."/>
            <person name="Machida M."/>
            <person name="Baker S.E."/>
            <person name="Andersen M.R."/>
        </authorList>
    </citation>
    <scope>NUCLEOTIDE SEQUENCE [LARGE SCALE GENOMIC DNA]</scope>
    <source>
        <strain evidence="3">CBS 130015</strain>
    </source>
</reference>
<accession>A0A5N6W692</accession>
<keyword evidence="3" id="KW-1185">Reference proteome</keyword>
<name>A0A5N6W692_9EURO</name>
<dbReference type="Proteomes" id="UP000325433">
    <property type="component" value="Unassembled WGS sequence"/>
</dbReference>
<proteinExistence type="predicted"/>
<dbReference type="AlphaFoldDB" id="A0A5N6W692"/>
<feature type="region of interest" description="Disordered" evidence="1">
    <location>
        <begin position="152"/>
        <end position="171"/>
    </location>
</feature>
<evidence type="ECO:0000313" key="3">
    <source>
        <dbReference type="Proteomes" id="UP000325433"/>
    </source>
</evidence>
<organism evidence="2 3">
    <name type="scientific">Aspergillus transmontanensis</name>
    <dbReference type="NCBI Taxonomy" id="1034304"/>
    <lineage>
        <taxon>Eukaryota</taxon>
        <taxon>Fungi</taxon>
        <taxon>Dikarya</taxon>
        <taxon>Ascomycota</taxon>
        <taxon>Pezizomycotina</taxon>
        <taxon>Eurotiomycetes</taxon>
        <taxon>Eurotiomycetidae</taxon>
        <taxon>Eurotiales</taxon>
        <taxon>Aspergillaceae</taxon>
        <taxon>Aspergillus</taxon>
        <taxon>Aspergillus subgen. Circumdati</taxon>
    </lineage>
</organism>
<sequence length="184" mass="19817">MNPFKTPPQTNPHPKFLTPTPFKPKEPTFSPPATPETHRDNLRDNLSDILSDSDISILDLGPSLSARNTSCYQAPSTTNTTLARDTKQTSYLTAPTTGHGHGPTMAQDFQTRPTTTSPSMKDTTQGADITPKKLKMRTGSVRGALRTFSSPLLSPLRSGTGKVGRPGVNRAKTSFRGVGGVLER</sequence>
<feature type="compositionally biased region" description="Low complexity" evidence="1">
    <location>
        <begin position="95"/>
        <end position="104"/>
    </location>
</feature>
<feature type="compositionally biased region" description="Pro residues" evidence="1">
    <location>
        <begin position="1"/>
        <end position="11"/>
    </location>
</feature>
<dbReference type="EMBL" id="ML738308">
    <property type="protein sequence ID" value="KAE8316152.1"/>
    <property type="molecule type" value="Genomic_DNA"/>
</dbReference>
<feature type="region of interest" description="Disordered" evidence="1">
    <location>
        <begin position="92"/>
        <end position="127"/>
    </location>
</feature>
<feature type="compositionally biased region" description="Polar residues" evidence="1">
    <location>
        <begin position="107"/>
        <end position="127"/>
    </location>
</feature>
<protein>
    <submittedName>
        <fullName evidence="2">Uncharacterized protein</fullName>
    </submittedName>
</protein>
<evidence type="ECO:0000256" key="1">
    <source>
        <dbReference type="SAM" id="MobiDB-lite"/>
    </source>
</evidence>